<dbReference type="PANTHER" id="PTHR45932">
    <property type="entry name" value="PATELLIN-1"/>
    <property type="match status" value="1"/>
</dbReference>
<dbReference type="EMBL" id="VDCV01000015">
    <property type="protein sequence ID" value="KAB5524629.1"/>
    <property type="molecule type" value="Genomic_DNA"/>
</dbReference>
<dbReference type="GO" id="GO:0008289">
    <property type="term" value="F:lipid binding"/>
    <property type="evidence" value="ECO:0007669"/>
    <property type="project" value="InterPro"/>
</dbReference>
<feature type="compositionally biased region" description="Low complexity" evidence="4">
    <location>
        <begin position="169"/>
        <end position="182"/>
    </location>
</feature>
<accession>A0A5N5JZH9</accession>
<evidence type="ECO:0000313" key="7">
    <source>
        <dbReference type="Proteomes" id="UP000326939"/>
    </source>
</evidence>
<evidence type="ECO:0000256" key="2">
    <source>
        <dbReference type="ARBA" id="ARBA00022448"/>
    </source>
</evidence>
<dbReference type="InterPro" id="IPR011074">
    <property type="entry name" value="CRAL/TRIO_N_dom"/>
</dbReference>
<dbReference type="InterPro" id="IPR036273">
    <property type="entry name" value="CRAL/TRIO_N_dom_sf"/>
</dbReference>
<keyword evidence="7" id="KW-1185">Reference proteome</keyword>
<evidence type="ECO:0000313" key="6">
    <source>
        <dbReference type="EMBL" id="KAB5524629.1"/>
    </source>
</evidence>
<evidence type="ECO:0000259" key="5">
    <source>
        <dbReference type="SMART" id="SM01100"/>
    </source>
</evidence>
<feature type="region of interest" description="Disordered" evidence="4">
    <location>
        <begin position="73"/>
        <end position="133"/>
    </location>
</feature>
<feature type="region of interest" description="Disordered" evidence="4">
    <location>
        <begin position="168"/>
        <end position="193"/>
    </location>
</feature>
<keyword evidence="2" id="KW-0813">Transport</keyword>
<reference evidence="7" key="1">
    <citation type="journal article" date="2019" name="Gigascience">
        <title>De novo genome assembly of the endangered Acer yangbiense, a plant species with extremely small populations endemic to Yunnan Province, China.</title>
        <authorList>
            <person name="Yang J."/>
            <person name="Wariss H.M."/>
            <person name="Tao L."/>
            <person name="Zhang R."/>
            <person name="Yun Q."/>
            <person name="Hollingsworth P."/>
            <person name="Dao Z."/>
            <person name="Luo G."/>
            <person name="Guo H."/>
            <person name="Ma Y."/>
            <person name="Sun W."/>
        </authorList>
    </citation>
    <scope>NUCLEOTIDE SEQUENCE [LARGE SCALE GENOMIC DNA]</scope>
    <source>
        <strain evidence="7">cv. br00</strain>
    </source>
</reference>
<dbReference type="SUPFAM" id="SSF52087">
    <property type="entry name" value="CRAL/TRIO domain"/>
    <property type="match status" value="1"/>
</dbReference>
<dbReference type="InterPro" id="IPR001251">
    <property type="entry name" value="CRAL-TRIO_dom"/>
</dbReference>
<comment type="caution">
    <text evidence="6">The sequence shown here is derived from an EMBL/GenBank/DDBJ whole genome shotgun (WGS) entry which is preliminary data.</text>
</comment>
<feature type="compositionally biased region" description="Basic and acidic residues" evidence="4">
    <location>
        <begin position="111"/>
        <end position="133"/>
    </location>
</feature>
<protein>
    <recommendedName>
        <fullName evidence="5">CRAL/TRIO N-terminal domain-containing protein</fullName>
    </recommendedName>
</protein>
<feature type="domain" description="CRAL/TRIO N-terminal" evidence="5">
    <location>
        <begin position="228"/>
        <end position="253"/>
    </location>
</feature>
<dbReference type="PANTHER" id="PTHR45932:SF17">
    <property type="entry name" value="CELLULAR RETINALDEHYDE-BINDING_TRIPLE FUNCTION DOMAIN-CONTAINING PROTEIN"/>
    <property type="match status" value="1"/>
</dbReference>
<dbReference type="AlphaFoldDB" id="A0A5N5JZH9"/>
<dbReference type="GO" id="GO:0016020">
    <property type="term" value="C:membrane"/>
    <property type="evidence" value="ECO:0007669"/>
    <property type="project" value="UniProtKB-SubCell"/>
</dbReference>
<dbReference type="Gene3D" id="3.40.525.10">
    <property type="entry name" value="CRAL-TRIO lipid binding domain"/>
    <property type="match status" value="2"/>
</dbReference>
<gene>
    <name evidence="6" type="ORF">DKX38_022378</name>
</gene>
<dbReference type="Proteomes" id="UP000326939">
    <property type="component" value="Chromosome 15"/>
</dbReference>
<name>A0A5N5JZH9_9ROSI</name>
<keyword evidence="3" id="KW-0472">Membrane</keyword>
<sequence>MPETEEEPMKPKQVEEAVVETEVLKASGGDDEKTPQLVSFKEESTKVADLLESEKKALREFKQLVQEALNKHEFSALTTPPAPAKEEEKNDVVAAAEEEKPAQEEETPVVIEDKENLEPQVVAEKEEKKEVAETEVLVNHEKVATAQTTVDDDGAKTVEAIEETIVAVSSSMASQEETSSQATKESEGETEAISALDEEAKEVKSETMEVTPEEVSIWGIPLLADDRSDVILLKFLRARDFKVKVAFTMLKNTIRWRKEVAIDELLEQDLGKVVFMQGLDKDGHPVNDLKNSPGPAKKELRQATRQALQLLQDNYPEFLAKQRTRSKFVFAGPSKSAETLLTRYIAAEQIPVKYGGLSKDGEFGTADAVTEITVKPSAKHTVEIPVTEVPLLFSC</sequence>
<dbReference type="SMART" id="SM01100">
    <property type="entry name" value="CRAL_TRIO_N"/>
    <property type="match status" value="1"/>
</dbReference>
<dbReference type="InterPro" id="IPR044834">
    <property type="entry name" value="PATL"/>
</dbReference>
<evidence type="ECO:0000256" key="1">
    <source>
        <dbReference type="ARBA" id="ARBA00004370"/>
    </source>
</evidence>
<dbReference type="SUPFAM" id="SSF46938">
    <property type="entry name" value="CRAL/TRIO N-terminal domain"/>
    <property type="match status" value="1"/>
</dbReference>
<comment type="subcellular location">
    <subcellularLocation>
        <location evidence="1">Membrane</location>
    </subcellularLocation>
</comment>
<dbReference type="InterPro" id="IPR036865">
    <property type="entry name" value="CRAL-TRIO_dom_sf"/>
</dbReference>
<evidence type="ECO:0000256" key="3">
    <source>
        <dbReference type="ARBA" id="ARBA00023136"/>
    </source>
</evidence>
<dbReference type="Pfam" id="PF03765">
    <property type="entry name" value="CRAL_TRIO_N"/>
    <property type="match status" value="1"/>
</dbReference>
<evidence type="ECO:0000256" key="4">
    <source>
        <dbReference type="SAM" id="MobiDB-lite"/>
    </source>
</evidence>
<dbReference type="CDD" id="cd00170">
    <property type="entry name" value="SEC14"/>
    <property type="match status" value="1"/>
</dbReference>
<feature type="compositionally biased region" description="Basic and acidic residues" evidence="4">
    <location>
        <begin position="84"/>
        <end position="103"/>
    </location>
</feature>
<organism evidence="6 7">
    <name type="scientific">Salix brachista</name>
    <dbReference type="NCBI Taxonomy" id="2182728"/>
    <lineage>
        <taxon>Eukaryota</taxon>
        <taxon>Viridiplantae</taxon>
        <taxon>Streptophyta</taxon>
        <taxon>Embryophyta</taxon>
        <taxon>Tracheophyta</taxon>
        <taxon>Spermatophyta</taxon>
        <taxon>Magnoliopsida</taxon>
        <taxon>eudicotyledons</taxon>
        <taxon>Gunneridae</taxon>
        <taxon>Pentapetalae</taxon>
        <taxon>rosids</taxon>
        <taxon>fabids</taxon>
        <taxon>Malpighiales</taxon>
        <taxon>Salicaceae</taxon>
        <taxon>Saliceae</taxon>
        <taxon>Salix</taxon>
    </lineage>
</organism>
<proteinExistence type="predicted"/>